<keyword evidence="5" id="KW-1185">Reference proteome</keyword>
<dbReference type="EMBL" id="CP034248">
    <property type="protein sequence ID" value="AZK45937.1"/>
    <property type="molecule type" value="Genomic_DNA"/>
</dbReference>
<gene>
    <name evidence="4" type="ORF">EIM92_06740</name>
</gene>
<dbReference type="GO" id="GO:0016020">
    <property type="term" value="C:membrane"/>
    <property type="evidence" value="ECO:0007669"/>
    <property type="project" value="InterPro"/>
</dbReference>
<proteinExistence type="predicted"/>
<dbReference type="Gene3D" id="6.10.340.10">
    <property type="match status" value="1"/>
</dbReference>
<dbReference type="Pfam" id="PF02518">
    <property type="entry name" value="HATPase_c"/>
    <property type="match status" value="1"/>
</dbReference>
<keyword evidence="1" id="KW-1133">Transmembrane helix</keyword>
<feature type="transmembrane region" description="Helical" evidence="1">
    <location>
        <begin position="288"/>
        <end position="310"/>
    </location>
</feature>
<evidence type="ECO:0000313" key="4">
    <source>
        <dbReference type="EMBL" id="AZK45937.1"/>
    </source>
</evidence>
<dbReference type="InterPro" id="IPR003594">
    <property type="entry name" value="HATPase_dom"/>
</dbReference>
<feature type="domain" description="Signal transduction histidine kinase internal region" evidence="3">
    <location>
        <begin position="376"/>
        <end position="453"/>
    </location>
</feature>
<dbReference type="PANTHER" id="PTHR34220">
    <property type="entry name" value="SENSOR HISTIDINE KINASE YPDA"/>
    <property type="match status" value="1"/>
</dbReference>
<keyword evidence="4" id="KW-0418">Kinase</keyword>
<keyword evidence="1" id="KW-0472">Membrane</keyword>
<accession>A0A3S8RT68</accession>
<dbReference type="Pfam" id="PF06580">
    <property type="entry name" value="His_kinase"/>
    <property type="match status" value="1"/>
</dbReference>
<organism evidence="4 5">
    <name type="scientific">Paenibacillus lentus</name>
    <dbReference type="NCBI Taxonomy" id="1338368"/>
    <lineage>
        <taxon>Bacteria</taxon>
        <taxon>Bacillati</taxon>
        <taxon>Bacillota</taxon>
        <taxon>Bacilli</taxon>
        <taxon>Bacillales</taxon>
        <taxon>Paenibacillaceae</taxon>
        <taxon>Paenibacillus</taxon>
    </lineage>
</organism>
<reference evidence="4 5" key="1">
    <citation type="submission" date="2018-11" db="EMBL/GenBank/DDBJ databases">
        <title>Genome sequencing of Paenibacillus lentus DSM25539(T).</title>
        <authorList>
            <person name="Kook J.-K."/>
            <person name="Park S.-N."/>
            <person name="Lim Y.K."/>
        </authorList>
    </citation>
    <scope>NUCLEOTIDE SEQUENCE [LARGE SCALE GENOMIC DNA]</scope>
    <source>
        <strain evidence="4 5">DSM 25539</strain>
    </source>
</reference>
<evidence type="ECO:0000256" key="1">
    <source>
        <dbReference type="SAM" id="Phobius"/>
    </source>
</evidence>
<protein>
    <submittedName>
        <fullName evidence="4">Sensor histidine kinase</fullName>
    </submittedName>
</protein>
<evidence type="ECO:0000259" key="3">
    <source>
        <dbReference type="Pfam" id="PF06580"/>
    </source>
</evidence>
<dbReference type="InterPro" id="IPR010559">
    <property type="entry name" value="Sig_transdc_His_kin_internal"/>
</dbReference>
<dbReference type="OrthoDB" id="2499756at2"/>
<feature type="transmembrane region" description="Helical" evidence="1">
    <location>
        <begin position="12"/>
        <end position="36"/>
    </location>
</feature>
<dbReference type="GO" id="GO:0000155">
    <property type="term" value="F:phosphorelay sensor kinase activity"/>
    <property type="evidence" value="ECO:0007669"/>
    <property type="project" value="InterPro"/>
</dbReference>
<dbReference type="PANTHER" id="PTHR34220:SF7">
    <property type="entry name" value="SENSOR HISTIDINE KINASE YPDA"/>
    <property type="match status" value="1"/>
</dbReference>
<name>A0A3S8RT68_9BACL</name>
<dbReference type="Gene3D" id="3.30.565.10">
    <property type="entry name" value="Histidine kinase-like ATPase, C-terminal domain"/>
    <property type="match status" value="1"/>
</dbReference>
<dbReference type="Proteomes" id="UP000273145">
    <property type="component" value="Chromosome"/>
</dbReference>
<dbReference type="InterPro" id="IPR036890">
    <property type="entry name" value="HATPase_C_sf"/>
</dbReference>
<keyword evidence="4" id="KW-0808">Transferase</keyword>
<dbReference type="InterPro" id="IPR050640">
    <property type="entry name" value="Bact_2-comp_sensor_kinase"/>
</dbReference>
<keyword evidence="1" id="KW-0812">Transmembrane</keyword>
<evidence type="ECO:0000259" key="2">
    <source>
        <dbReference type="Pfam" id="PF02518"/>
    </source>
</evidence>
<sequence>MINPFKKYRIDFLFIICFAGLITLVLASTVWISYVISSRELADNTSYYQQRLLEELNNEITGRLTSIEQVSLTTSRDSDLLTFLSGKEDEFDRYRRSMGIKQALAHLTYSIPQIQAIDLYLEQPQWGDHQSYIQFHQLEEAAEQSWYSALEKNDFAWSEEHQITTFKGEASVLSFSRKIYYNTRFMGILVVHVKADWIRSMLEGYSQDSNRILLDRNGRELLSVGKPMKEAGLLESDPRFTGESGVFRLHTQPHSDENLIVYSKVADSDWMLVEITPWKQITAGSVKLAGAIISIGIGALLLAFLLTLLLSRQFMKPIAQLVKAMKTYVVGGEQAKLMNDYTNEFGVLFAGYRRLNERIEALYLSLAERYEQQRKAEIEALQANINPHFLYNTLDQLNWMAIAEGQDKMSRILELMGRMFRIGLSHGESFITIGEELTHVGCYLEIQQLRWEEGLEYEVIAEQEVQKLYIPKMTLQPFVENSMIHGFNSRQSGHILIKVAEEGERIRIIIKDDGTGLSYNHDKGNNRRKGGYGIRNVRERFSAYFGKEFDISLADGEQGGTIVSIAFPRLTEAPGRGEA</sequence>
<feature type="domain" description="Histidine kinase/HSP90-like ATPase" evidence="2">
    <location>
        <begin position="475"/>
        <end position="569"/>
    </location>
</feature>
<dbReference type="KEGG" id="plen:EIM92_06740"/>
<dbReference type="RefSeq" id="WP_125082030.1">
    <property type="nucleotide sequence ID" value="NZ_CP034248.1"/>
</dbReference>
<dbReference type="AlphaFoldDB" id="A0A3S8RT68"/>
<evidence type="ECO:0000313" key="5">
    <source>
        <dbReference type="Proteomes" id="UP000273145"/>
    </source>
</evidence>
<dbReference type="SUPFAM" id="SSF55874">
    <property type="entry name" value="ATPase domain of HSP90 chaperone/DNA topoisomerase II/histidine kinase"/>
    <property type="match status" value="1"/>
</dbReference>